<evidence type="ECO:0000256" key="9">
    <source>
        <dbReference type="SAM" id="MobiDB-lite"/>
    </source>
</evidence>
<evidence type="ECO:0000256" key="7">
    <source>
        <dbReference type="PROSITE-ProRule" id="PRU00182"/>
    </source>
</evidence>
<keyword evidence="2" id="KW-0698">rRNA processing</keyword>
<dbReference type="EMBL" id="CP101717">
    <property type="protein sequence ID" value="WLD56767.1"/>
    <property type="molecule type" value="Genomic_DNA"/>
</dbReference>
<proteinExistence type="inferred from homology"/>
<dbReference type="PROSITE" id="PS50889">
    <property type="entry name" value="S4"/>
    <property type="match status" value="1"/>
</dbReference>
<evidence type="ECO:0000256" key="8">
    <source>
        <dbReference type="RuleBase" id="RU003887"/>
    </source>
</evidence>
<dbReference type="InterPro" id="IPR020103">
    <property type="entry name" value="PsdUridine_synth_cat_dom_sf"/>
</dbReference>
<dbReference type="Gene3D" id="3.30.70.1560">
    <property type="entry name" value="Alpha-L RNA-binding motif"/>
    <property type="match status" value="1"/>
</dbReference>
<comment type="function">
    <text evidence="6">Responsible for synthesis of pseudouridine from uracil-2605 in 23S ribosomal RNA.</text>
</comment>
<protein>
    <recommendedName>
        <fullName evidence="8">Pseudouridine synthase</fullName>
        <ecNumber evidence="8">5.4.99.-</ecNumber>
    </recommendedName>
</protein>
<keyword evidence="3 7" id="KW-0694">RNA-binding</keyword>
<evidence type="ECO:0000259" key="10">
    <source>
        <dbReference type="SMART" id="SM00363"/>
    </source>
</evidence>
<dbReference type="AlphaFoldDB" id="A0AB38YBR7"/>
<dbReference type="PANTHER" id="PTHR47683:SF3">
    <property type="entry name" value="RIBOSOMAL LARGE SUBUNIT PSEUDOURIDINE SYNTHASE B"/>
    <property type="match status" value="1"/>
</dbReference>
<dbReference type="GO" id="GO:0005829">
    <property type="term" value="C:cytosol"/>
    <property type="evidence" value="ECO:0007669"/>
    <property type="project" value="UniProtKB-ARBA"/>
</dbReference>
<dbReference type="Gene3D" id="3.10.290.10">
    <property type="entry name" value="RNA-binding S4 domain"/>
    <property type="match status" value="1"/>
</dbReference>
<dbReference type="NCBIfam" id="NF007976">
    <property type="entry name" value="PRK10700.1"/>
    <property type="match status" value="1"/>
</dbReference>
<dbReference type="Pfam" id="PF01479">
    <property type="entry name" value="S4"/>
    <property type="match status" value="1"/>
</dbReference>
<name>A0AB38YBR7_9GAMM</name>
<dbReference type="InterPro" id="IPR018496">
    <property type="entry name" value="PsdUridine_synth_RsuA/RluB_CS"/>
</dbReference>
<dbReference type="EC" id="5.4.99.-" evidence="8"/>
<dbReference type="InterPro" id="IPR050343">
    <property type="entry name" value="RsuA_PseudoU_synthase"/>
</dbReference>
<dbReference type="GO" id="GO:0000455">
    <property type="term" value="P:enzyme-directed rRNA pseudouridine synthesis"/>
    <property type="evidence" value="ECO:0007669"/>
    <property type="project" value="UniProtKB-ARBA"/>
</dbReference>
<evidence type="ECO:0000256" key="5">
    <source>
        <dbReference type="ARBA" id="ARBA00036944"/>
    </source>
</evidence>
<dbReference type="InterPro" id="IPR006145">
    <property type="entry name" value="PsdUridine_synth_RsuA/RluA"/>
</dbReference>
<keyword evidence="4 8" id="KW-0413">Isomerase</keyword>
<gene>
    <name evidence="11" type="ORF">NFC81_08485</name>
</gene>
<dbReference type="Gene3D" id="3.30.70.580">
    <property type="entry name" value="Pseudouridine synthase I, catalytic domain, N-terminal subdomain"/>
    <property type="match status" value="1"/>
</dbReference>
<dbReference type="PANTHER" id="PTHR47683">
    <property type="entry name" value="PSEUDOURIDINE SYNTHASE FAMILY PROTEIN-RELATED"/>
    <property type="match status" value="1"/>
</dbReference>
<organism evidence="11">
    <name type="scientific">Salinispirillum sp. LH 10-3-1</name>
    <dbReference type="NCBI Taxonomy" id="2952525"/>
    <lineage>
        <taxon>Bacteria</taxon>
        <taxon>Pseudomonadati</taxon>
        <taxon>Pseudomonadota</taxon>
        <taxon>Gammaproteobacteria</taxon>
        <taxon>Oceanospirillales</taxon>
        <taxon>Saccharospirillaceae</taxon>
        <taxon>Salinispirillum</taxon>
    </lineage>
</organism>
<sequence length="294" mass="32912">MTTDANNDNAVQSEKLQKVLARAGLGSRREMETAIEAGRAMVNGKPAKLGDRVEAKDKIMFDGKEVAAFTTYRRVLVYNKPEGEVCTRQDPEGRPTVFDRLPPPGEGRWISIGRLDINTSGLLLVTTDGELANRLMHPSSQVEREYAVRILGEVNPDMVKAMHEGVMLEDGMAKFTDIQEFGGSGANTWYHVVIMEGRNREVRRLWESQGVKVSRLKRVRYGNVFMDSDLRMGQWKELDQKVVDTLADSVGLPPIKLPTLAGKIKEKTERLQKKRAGVGAAAKPDRRPKPSKRR</sequence>
<evidence type="ECO:0000256" key="6">
    <source>
        <dbReference type="ARBA" id="ARBA00037383"/>
    </source>
</evidence>
<comment type="similarity">
    <text evidence="1 8">Belongs to the pseudouridine synthase RsuA family.</text>
</comment>
<feature type="domain" description="RNA-binding S4" evidence="10">
    <location>
        <begin position="14"/>
        <end position="71"/>
    </location>
</feature>
<dbReference type="FunFam" id="3.30.70.580:FF:000009">
    <property type="entry name" value="Pseudouridine synthase"/>
    <property type="match status" value="1"/>
</dbReference>
<evidence type="ECO:0000313" key="11">
    <source>
        <dbReference type="EMBL" id="WLD56767.1"/>
    </source>
</evidence>
<dbReference type="Pfam" id="PF00849">
    <property type="entry name" value="PseudoU_synth_2"/>
    <property type="match status" value="1"/>
</dbReference>
<evidence type="ECO:0000256" key="3">
    <source>
        <dbReference type="ARBA" id="ARBA00022884"/>
    </source>
</evidence>
<dbReference type="InterPro" id="IPR020094">
    <property type="entry name" value="TruA/RsuA/RluB/E/F_N"/>
</dbReference>
<dbReference type="PROSITE" id="PS01149">
    <property type="entry name" value="PSI_RSU"/>
    <property type="match status" value="1"/>
</dbReference>
<dbReference type="SMART" id="SM00363">
    <property type="entry name" value="S4"/>
    <property type="match status" value="1"/>
</dbReference>
<accession>A0AB38YBR7</accession>
<feature type="region of interest" description="Disordered" evidence="9">
    <location>
        <begin position="263"/>
        <end position="294"/>
    </location>
</feature>
<evidence type="ECO:0000256" key="4">
    <source>
        <dbReference type="ARBA" id="ARBA00023235"/>
    </source>
</evidence>
<comment type="catalytic activity">
    <reaction evidence="5">
        <text>uridine(2605) in 23S rRNA = pseudouridine(2605) in 23S rRNA</text>
        <dbReference type="Rhea" id="RHEA:42520"/>
        <dbReference type="Rhea" id="RHEA-COMP:10095"/>
        <dbReference type="Rhea" id="RHEA-COMP:10096"/>
        <dbReference type="ChEBI" id="CHEBI:65314"/>
        <dbReference type="ChEBI" id="CHEBI:65315"/>
        <dbReference type="EC" id="5.4.99.22"/>
    </reaction>
</comment>
<dbReference type="FunFam" id="3.10.290.10:FF:000003">
    <property type="entry name" value="Pseudouridine synthase"/>
    <property type="match status" value="1"/>
</dbReference>
<dbReference type="SUPFAM" id="SSF55120">
    <property type="entry name" value="Pseudouridine synthase"/>
    <property type="match status" value="1"/>
</dbReference>
<dbReference type="InterPro" id="IPR002942">
    <property type="entry name" value="S4_RNA-bd"/>
</dbReference>
<dbReference type="GO" id="GO:0160139">
    <property type="term" value="F:23S rRNA pseudouridine(2605) synthase activity"/>
    <property type="evidence" value="ECO:0007669"/>
    <property type="project" value="UniProtKB-EC"/>
</dbReference>
<dbReference type="GO" id="GO:0003723">
    <property type="term" value="F:RNA binding"/>
    <property type="evidence" value="ECO:0007669"/>
    <property type="project" value="UniProtKB-KW"/>
</dbReference>
<dbReference type="InterPro" id="IPR042092">
    <property type="entry name" value="PsdUridine_s_RsuA/RluB/E/F_cat"/>
</dbReference>
<dbReference type="SUPFAM" id="SSF55174">
    <property type="entry name" value="Alpha-L RNA-binding motif"/>
    <property type="match status" value="1"/>
</dbReference>
<dbReference type="InterPro" id="IPR036986">
    <property type="entry name" value="S4_RNA-bd_sf"/>
</dbReference>
<evidence type="ECO:0000256" key="2">
    <source>
        <dbReference type="ARBA" id="ARBA00022552"/>
    </source>
</evidence>
<dbReference type="FunFam" id="3.30.70.1560:FF:000001">
    <property type="entry name" value="Pseudouridine synthase"/>
    <property type="match status" value="1"/>
</dbReference>
<reference evidence="11" key="1">
    <citation type="submission" date="2022-07" db="EMBL/GenBank/DDBJ databases">
        <title>Complete genome sequence of Salinispirillum sp. LH10-3-1 capable of multiple carbohydrate inversion isolated from a soda lake.</title>
        <authorList>
            <person name="Liu J."/>
            <person name="Zhai Y."/>
            <person name="Zhang H."/>
            <person name="Yang H."/>
            <person name="Qu J."/>
            <person name="Li J."/>
        </authorList>
    </citation>
    <scope>NUCLEOTIDE SEQUENCE</scope>
    <source>
        <strain evidence="11">LH 10-3-1</strain>
    </source>
</reference>
<dbReference type="InterPro" id="IPR000748">
    <property type="entry name" value="PsdUridine_synth_RsuA/RluB/E/F"/>
</dbReference>
<dbReference type="CDD" id="cd00165">
    <property type="entry name" value="S4"/>
    <property type="match status" value="1"/>
</dbReference>
<dbReference type="CDD" id="cd02556">
    <property type="entry name" value="PseudoU_synth_RluB"/>
    <property type="match status" value="1"/>
</dbReference>
<evidence type="ECO:0000256" key="1">
    <source>
        <dbReference type="ARBA" id="ARBA00008348"/>
    </source>
</evidence>
<dbReference type="NCBIfam" id="TIGR00093">
    <property type="entry name" value="pseudouridine synthase"/>
    <property type="match status" value="1"/>
</dbReference>
<dbReference type="RefSeq" id="WP_304994051.1">
    <property type="nucleotide sequence ID" value="NZ_CP101717.1"/>
</dbReference>